<dbReference type="Pfam" id="PF13439">
    <property type="entry name" value="Glyco_transf_4"/>
    <property type="match status" value="1"/>
</dbReference>
<dbReference type="SUPFAM" id="SSF53756">
    <property type="entry name" value="UDP-Glycosyltransferase/glycogen phosphorylase"/>
    <property type="match status" value="1"/>
</dbReference>
<evidence type="ECO:0000256" key="1">
    <source>
        <dbReference type="SAM" id="Phobius"/>
    </source>
</evidence>
<dbReference type="EMBL" id="JNAH01000008">
    <property type="protein sequence ID" value="KGF85311.1"/>
    <property type="molecule type" value="Genomic_DNA"/>
</dbReference>
<proteinExistence type="predicted"/>
<dbReference type="STRING" id="59925.EU91_1411"/>
<dbReference type="PANTHER" id="PTHR12526:SF633">
    <property type="entry name" value="COLANIC ACID BIOSYNTHESIS GLYCOSYL TRANSFERASE WCAI-RELATED"/>
    <property type="match status" value="1"/>
</dbReference>
<feature type="transmembrane region" description="Helical" evidence="1">
    <location>
        <begin position="107"/>
        <end position="125"/>
    </location>
</feature>
<feature type="transmembrane region" description="Helical" evidence="1">
    <location>
        <begin position="81"/>
        <end position="101"/>
    </location>
</feature>
<dbReference type="InterPro" id="IPR028098">
    <property type="entry name" value="Glyco_trans_4-like_N"/>
</dbReference>
<keyword evidence="1" id="KW-0812">Transmembrane</keyword>
<evidence type="ECO:0000259" key="2">
    <source>
        <dbReference type="Pfam" id="PF13439"/>
    </source>
</evidence>
<organism evidence="3 4">
    <name type="scientific">Prochlorococcus marinus str. GP2</name>
    <dbReference type="NCBI Taxonomy" id="59925"/>
    <lineage>
        <taxon>Bacteria</taxon>
        <taxon>Bacillati</taxon>
        <taxon>Cyanobacteriota</taxon>
        <taxon>Cyanophyceae</taxon>
        <taxon>Synechococcales</taxon>
        <taxon>Prochlorococcaceae</taxon>
        <taxon>Prochlorococcus</taxon>
    </lineage>
</organism>
<evidence type="ECO:0000313" key="4">
    <source>
        <dbReference type="Proteomes" id="UP000030598"/>
    </source>
</evidence>
<keyword evidence="1" id="KW-0472">Membrane</keyword>
<accession>A0A0A1Z9T7</accession>
<dbReference type="Gene3D" id="3.40.50.2000">
    <property type="entry name" value="Glycogen Phosphorylase B"/>
    <property type="match status" value="2"/>
</dbReference>
<dbReference type="RefSeq" id="WP_032524843.1">
    <property type="nucleotide sequence ID" value="NZ_CP138934.1"/>
</dbReference>
<dbReference type="eggNOG" id="COG0438">
    <property type="taxonomic scope" value="Bacteria"/>
</dbReference>
<dbReference type="Pfam" id="PF13692">
    <property type="entry name" value="Glyco_trans_1_4"/>
    <property type="match status" value="1"/>
</dbReference>
<dbReference type="GO" id="GO:0016757">
    <property type="term" value="F:glycosyltransferase activity"/>
    <property type="evidence" value="ECO:0007669"/>
    <property type="project" value="InterPro"/>
</dbReference>
<reference evidence="4" key="1">
    <citation type="journal article" date="2014" name="Sci. Data">
        <title>Genomes of diverse isolates of the marine cyanobacterium Prochlorococcus.</title>
        <authorList>
            <person name="Biller S."/>
            <person name="Berube P."/>
            <person name="Thompson J."/>
            <person name="Kelly L."/>
            <person name="Roggensack S."/>
            <person name="Awad L."/>
            <person name="Roache-Johnson K."/>
            <person name="Ding H."/>
            <person name="Giovannoni S.J."/>
            <person name="Moore L.R."/>
            <person name="Chisholm S.W."/>
        </authorList>
    </citation>
    <scope>NUCLEOTIDE SEQUENCE [LARGE SCALE GENOMIC DNA]</scope>
    <source>
        <strain evidence="4">GP2</strain>
    </source>
</reference>
<sequence>MKIIIYCLNFAPEIVGTGKYNSELVNFLHNKGHKVNVITSPKYYPDWKIKNNKYELDKNFNFKVYRCPIYVPKKPTGIKRILHLISFSITSFPILIIQLFWKPDSVILIAPTILCFTNIFIFKLFSKKNLFTLLHIQDFEIDAAFNLKILSFPLLKNILIKIESYIFKNFKHVSTISHGMIKKLISKGIQKSKIYHFPNWVDVNKIRKSKLIYKKKNYYRNKLKINDETIIIQYSGTLNKKTGIYFLLPIIKFFEKEKNLLWLFSCEGPLKKQFVQLTKNIPNIIFIPLQEEEKFNELLNAADISIIPQKENTEDLFLPSKLISILASGTPVVANVKTNSDLGKLVNEAGIRVDPNDQAGFINAISNLKDNQQLRIRLGKKGRIIAEKMFNKNIVLNNFNDFIENYFNQNICEKDFSN</sequence>
<protein>
    <submittedName>
        <fullName evidence="3">Colanic acid biosysnthesis glycosyl transferase WcaI</fullName>
    </submittedName>
</protein>
<dbReference type="CDD" id="cd03794">
    <property type="entry name" value="GT4_WbuB-like"/>
    <property type="match status" value="1"/>
</dbReference>
<evidence type="ECO:0000313" key="3">
    <source>
        <dbReference type="EMBL" id="KGF85311.1"/>
    </source>
</evidence>
<keyword evidence="1" id="KW-1133">Transmembrane helix</keyword>
<keyword evidence="3" id="KW-0808">Transferase</keyword>
<dbReference type="PANTHER" id="PTHR12526">
    <property type="entry name" value="GLYCOSYLTRANSFERASE"/>
    <property type="match status" value="1"/>
</dbReference>
<dbReference type="Proteomes" id="UP000030598">
    <property type="component" value="Unassembled WGS sequence"/>
</dbReference>
<gene>
    <name evidence="3" type="ORF">EU91_1411</name>
</gene>
<dbReference type="NCBIfam" id="NF007640">
    <property type="entry name" value="PRK10307.1"/>
    <property type="match status" value="1"/>
</dbReference>
<comment type="caution">
    <text evidence="3">The sequence shown here is derived from an EMBL/GenBank/DDBJ whole genome shotgun (WGS) entry which is preliminary data.</text>
</comment>
<feature type="domain" description="Glycosyltransferase subfamily 4-like N-terminal" evidence="2">
    <location>
        <begin position="16"/>
        <end position="204"/>
    </location>
</feature>
<dbReference type="AlphaFoldDB" id="A0A0A1Z9T7"/>
<name>A0A0A1Z9T7_PROMR</name>